<keyword evidence="4" id="KW-1185">Reference proteome</keyword>
<protein>
    <submittedName>
        <fullName evidence="3">Cysteine-rich receptor-like protein kinase 10</fullName>
    </submittedName>
</protein>
<dbReference type="GO" id="GO:0005524">
    <property type="term" value="F:ATP binding"/>
    <property type="evidence" value="ECO:0007669"/>
    <property type="project" value="InterPro"/>
</dbReference>
<gene>
    <name evidence="3" type="ORF">CJ030_MR0G006490</name>
</gene>
<feature type="compositionally biased region" description="Polar residues" evidence="1">
    <location>
        <begin position="368"/>
        <end position="377"/>
    </location>
</feature>
<comment type="caution">
    <text evidence="3">The sequence shown here is derived from an EMBL/GenBank/DDBJ whole genome shotgun (WGS) entry which is preliminary data.</text>
</comment>
<dbReference type="AlphaFoldDB" id="A0A6A1UKP3"/>
<keyword evidence="3" id="KW-0418">Kinase</keyword>
<feature type="region of interest" description="Disordered" evidence="1">
    <location>
        <begin position="338"/>
        <end position="403"/>
    </location>
</feature>
<dbReference type="InterPro" id="IPR011009">
    <property type="entry name" value="Kinase-like_dom_sf"/>
</dbReference>
<organism evidence="3 4">
    <name type="scientific">Morella rubra</name>
    <name type="common">Chinese bayberry</name>
    <dbReference type="NCBI Taxonomy" id="262757"/>
    <lineage>
        <taxon>Eukaryota</taxon>
        <taxon>Viridiplantae</taxon>
        <taxon>Streptophyta</taxon>
        <taxon>Embryophyta</taxon>
        <taxon>Tracheophyta</taxon>
        <taxon>Spermatophyta</taxon>
        <taxon>Magnoliopsida</taxon>
        <taxon>eudicotyledons</taxon>
        <taxon>Gunneridae</taxon>
        <taxon>Pentapetalae</taxon>
        <taxon>rosids</taxon>
        <taxon>fabids</taxon>
        <taxon>Fagales</taxon>
        <taxon>Myricaceae</taxon>
        <taxon>Morella</taxon>
    </lineage>
</organism>
<dbReference type="InterPro" id="IPR000719">
    <property type="entry name" value="Prot_kinase_dom"/>
</dbReference>
<dbReference type="Pfam" id="PF07714">
    <property type="entry name" value="PK_Tyr_Ser-Thr"/>
    <property type="match status" value="1"/>
</dbReference>
<dbReference type="SUPFAM" id="SSF56112">
    <property type="entry name" value="Protein kinase-like (PK-like)"/>
    <property type="match status" value="1"/>
</dbReference>
<dbReference type="InterPro" id="IPR001245">
    <property type="entry name" value="Ser-Thr/Tyr_kinase_cat_dom"/>
</dbReference>
<dbReference type="Gene3D" id="1.10.510.10">
    <property type="entry name" value="Transferase(Phosphotransferase) domain 1"/>
    <property type="match status" value="1"/>
</dbReference>
<evidence type="ECO:0000313" key="3">
    <source>
        <dbReference type="EMBL" id="KAB1200736.1"/>
    </source>
</evidence>
<keyword evidence="3" id="KW-0675">Receptor</keyword>
<feature type="domain" description="Protein kinase" evidence="2">
    <location>
        <begin position="14"/>
        <end position="334"/>
    </location>
</feature>
<dbReference type="EMBL" id="RXIC02000130">
    <property type="protein sequence ID" value="KAB1200736.1"/>
    <property type="molecule type" value="Genomic_DNA"/>
</dbReference>
<dbReference type="PANTHER" id="PTHR27006">
    <property type="entry name" value="PROMASTIGOTE SURFACE ANTIGEN PROTEIN PSA"/>
    <property type="match status" value="1"/>
</dbReference>
<evidence type="ECO:0000256" key="1">
    <source>
        <dbReference type="SAM" id="MobiDB-lite"/>
    </source>
</evidence>
<name>A0A6A1UKP3_9ROSI</name>
<evidence type="ECO:0000259" key="2">
    <source>
        <dbReference type="PROSITE" id="PS50011"/>
    </source>
</evidence>
<dbReference type="PANTHER" id="PTHR27006:SF616">
    <property type="entry name" value="CYSTEINE-RICH RECEPTOR-LIKE PROTEIN KINASE 10"/>
    <property type="match status" value="1"/>
</dbReference>
<reference evidence="3 4" key="1">
    <citation type="journal article" date="2019" name="Plant Biotechnol. J.">
        <title>The red bayberry genome and genetic basis of sex determination.</title>
        <authorList>
            <person name="Jia H.M."/>
            <person name="Jia H.J."/>
            <person name="Cai Q.L."/>
            <person name="Wang Y."/>
            <person name="Zhao H.B."/>
            <person name="Yang W.F."/>
            <person name="Wang G.Y."/>
            <person name="Li Y.H."/>
            <person name="Zhan D.L."/>
            <person name="Shen Y.T."/>
            <person name="Niu Q.F."/>
            <person name="Chang L."/>
            <person name="Qiu J."/>
            <person name="Zhao L."/>
            <person name="Xie H.B."/>
            <person name="Fu W.Y."/>
            <person name="Jin J."/>
            <person name="Li X.W."/>
            <person name="Jiao Y."/>
            <person name="Zhou C.C."/>
            <person name="Tu T."/>
            <person name="Chai C.Y."/>
            <person name="Gao J.L."/>
            <person name="Fan L.J."/>
            <person name="van de Weg E."/>
            <person name="Wang J.Y."/>
            <person name="Gao Z.S."/>
        </authorList>
    </citation>
    <scope>NUCLEOTIDE SEQUENCE [LARGE SCALE GENOMIC DNA]</scope>
    <source>
        <tissue evidence="3">Leaves</tissue>
    </source>
</reference>
<dbReference type="GO" id="GO:0004672">
    <property type="term" value="F:protein kinase activity"/>
    <property type="evidence" value="ECO:0007669"/>
    <property type="project" value="InterPro"/>
</dbReference>
<evidence type="ECO:0000313" key="4">
    <source>
        <dbReference type="Proteomes" id="UP000516437"/>
    </source>
</evidence>
<accession>A0A6A1UKP3</accession>
<proteinExistence type="predicted"/>
<dbReference type="PROSITE" id="PS50011">
    <property type="entry name" value="PROTEIN_KINASE_DOM"/>
    <property type="match status" value="1"/>
</dbReference>
<sequence length="432" mass="49122">MGIYVNMTSSTNKLQMDETRGPNSWGSTLAQSRLRHKTFLKHASMEKMNLGTLPGGAVIAVKRLVRDHEPRNTEFENEDIPRLVTKLQHPNVVRILGFCYEGRQKLLIYEFVPNTSLDHFLSAEHDFMCFGFPPPIYFPLMSHIFAWDVEPIQRANFNWEMRYKIIKGAAEGILYLQNNFQVCSHDLKASTILLDEEMNPKISAFGLGSLFALYPIEETERTVAGTNGYLVPQNEMLRSFSKKSNVYKFGILVLEIVSAQRNSCFQNRENGQDLLSYVWRKWTERAPSNVVDPRLEPVSTTQQDNIMRCIQIGLLCVQKNVADLPTMDSVNIMLNRRSVNLPKPSQPDTLLPDSSTESEMSSGGGHNTEVTESTLSKRQPKRGPSQKEETPSNLQPKRAPSLRSTLVRALRKLKVRGHLWKCNTFVARDHAP</sequence>
<keyword evidence="3" id="KW-0808">Transferase</keyword>
<dbReference type="Gene3D" id="3.30.200.20">
    <property type="entry name" value="Phosphorylase Kinase, domain 1"/>
    <property type="match status" value="1"/>
</dbReference>
<dbReference type="Proteomes" id="UP000516437">
    <property type="component" value="Unassembled WGS sequence"/>
</dbReference>